<keyword evidence="3" id="KW-0479">Metal-binding</keyword>
<evidence type="ECO:0000313" key="5">
    <source>
        <dbReference type="Proteomes" id="UP001163046"/>
    </source>
</evidence>
<dbReference type="InterPro" id="IPR017850">
    <property type="entry name" value="Alkaline_phosphatase_core_sf"/>
</dbReference>
<dbReference type="Gene3D" id="3.40.720.10">
    <property type="entry name" value="Alkaline Phosphatase, subunit A"/>
    <property type="match status" value="1"/>
</dbReference>
<keyword evidence="5" id="KW-1185">Reference proteome</keyword>
<feature type="binding site" evidence="3">
    <location>
        <position position="55"/>
    </location>
    <ligand>
        <name>Zn(2+)</name>
        <dbReference type="ChEBI" id="CHEBI:29105"/>
        <label>2</label>
    </ligand>
</feature>
<dbReference type="AlphaFoldDB" id="A0A9W9YU50"/>
<dbReference type="SMART" id="SM00098">
    <property type="entry name" value="alkPPc"/>
    <property type="match status" value="1"/>
</dbReference>
<dbReference type="PANTHER" id="PTHR11596:SF5">
    <property type="entry name" value="ALKALINE PHOSPHATASE"/>
    <property type="match status" value="1"/>
</dbReference>
<keyword evidence="3" id="KW-0460">Magnesium</keyword>
<organism evidence="4 5">
    <name type="scientific">Desmophyllum pertusum</name>
    <dbReference type="NCBI Taxonomy" id="174260"/>
    <lineage>
        <taxon>Eukaryota</taxon>
        <taxon>Metazoa</taxon>
        <taxon>Cnidaria</taxon>
        <taxon>Anthozoa</taxon>
        <taxon>Hexacorallia</taxon>
        <taxon>Scleractinia</taxon>
        <taxon>Caryophylliina</taxon>
        <taxon>Caryophylliidae</taxon>
        <taxon>Desmophyllum</taxon>
    </lineage>
</organism>
<dbReference type="OrthoDB" id="5818554at2759"/>
<reference evidence="4" key="1">
    <citation type="submission" date="2023-01" db="EMBL/GenBank/DDBJ databases">
        <title>Genome assembly of the deep-sea coral Lophelia pertusa.</title>
        <authorList>
            <person name="Herrera S."/>
            <person name="Cordes E."/>
        </authorList>
    </citation>
    <scope>NUCLEOTIDE SEQUENCE</scope>
    <source>
        <strain evidence="4">USNM1676648</strain>
        <tissue evidence="4">Polyp</tissue>
    </source>
</reference>
<dbReference type="GO" id="GO:0004035">
    <property type="term" value="F:alkaline phosphatase activity"/>
    <property type="evidence" value="ECO:0007669"/>
    <property type="project" value="UniProtKB-EC"/>
</dbReference>
<dbReference type="EC" id="3.1.3.1" evidence="1"/>
<dbReference type="Proteomes" id="UP001163046">
    <property type="component" value="Unassembled WGS sequence"/>
</dbReference>
<dbReference type="Pfam" id="PF00245">
    <property type="entry name" value="Alk_phosphatase"/>
    <property type="match status" value="1"/>
</dbReference>
<dbReference type="EMBL" id="MU827305">
    <property type="protein sequence ID" value="KAJ7363618.1"/>
    <property type="molecule type" value="Genomic_DNA"/>
</dbReference>
<gene>
    <name evidence="4" type="ORF">OS493_009780</name>
</gene>
<comment type="cofactor">
    <cofactor evidence="3">
        <name>Mg(2+)</name>
        <dbReference type="ChEBI" id="CHEBI:18420"/>
    </cofactor>
    <text evidence="3">Binds 1 Mg(2+) ion.</text>
</comment>
<evidence type="ECO:0000256" key="2">
    <source>
        <dbReference type="ARBA" id="ARBA00022553"/>
    </source>
</evidence>
<dbReference type="InterPro" id="IPR001952">
    <property type="entry name" value="Alkaline_phosphatase"/>
</dbReference>
<feature type="binding site" evidence="3">
    <location>
        <position position="174"/>
    </location>
    <ligand>
        <name>Zn(2+)</name>
        <dbReference type="ChEBI" id="CHEBI:29105"/>
        <label>2</label>
    </ligand>
</feature>
<feature type="binding site" evidence="3">
    <location>
        <position position="51"/>
    </location>
    <ligand>
        <name>Zn(2+)</name>
        <dbReference type="ChEBI" id="CHEBI:29105"/>
        <label>2</label>
    </ligand>
</feature>
<feature type="binding site" evidence="3">
    <location>
        <position position="93"/>
    </location>
    <ligand>
        <name>Zn(2+)</name>
        <dbReference type="ChEBI" id="CHEBI:29105"/>
        <label>2</label>
    </ligand>
</feature>
<protein>
    <recommendedName>
        <fullName evidence="1">alkaline phosphatase</fullName>
        <ecNumber evidence="1">3.1.3.1</ecNumber>
    </recommendedName>
</protein>
<comment type="cofactor">
    <cofactor evidence="3">
        <name>Zn(2+)</name>
        <dbReference type="ChEBI" id="CHEBI:29105"/>
    </cofactor>
    <text evidence="3">Binds 2 Zn(2+) ions.</text>
</comment>
<proteinExistence type="predicted"/>
<keyword evidence="2" id="KW-0597">Phosphoprotein</keyword>
<feature type="binding site" evidence="3">
    <location>
        <position position="92"/>
    </location>
    <ligand>
        <name>Zn(2+)</name>
        <dbReference type="ChEBI" id="CHEBI:29105"/>
        <label>2</label>
    </ligand>
</feature>
<dbReference type="PANTHER" id="PTHR11596">
    <property type="entry name" value="ALKALINE PHOSPHATASE"/>
    <property type="match status" value="1"/>
</dbReference>
<keyword evidence="3" id="KW-0862">Zinc</keyword>
<dbReference type="SUPFAM" id="SSF53649">
    <property type="entry name" value="Alkaline phosphatase-like"/>
    <property type="match status" value="1"/>
</dbReference>
<evidence type="ECO:0000256" key="3">
    <source>
        <dbReference type="PIRSR" id="PIRSR601952-2"/>
    </source>
</evidence>
<evidence type="ECO:0000313" key="4">
    <source>
        <dbReference type="EMBL" id="KAJ7363618.1"/>
    </source>
</evidence>
<sequence>MFDYSHMQYEVYRAEDGAGEPSITEMTEKAIRILNKNPKGYFLLVEGGRIDHGHHGGKAVRALNDAVAMAKACGKAATMTDRDDTLLIVTADHSHVFTMGGYPKRGNPIFGLNVEDDETEPDLAKDRMPYTVLGYGNGPGGERPNGIRQNLTGVDTGDRGYYQQATVWLSSESHGGEDVVKGDCLTGNCEKISLNVHRDAVLDSEFVDHVFTILSRQAQFSALTGAHKTVDVCRSTTRKTTKGNTAS</sequence>
<dbReference type="GO" id="GO:0046872">
    <property type="term" value="F:metal ion binding"/>
    <property type="evidence" value="ECO:0007669"/>
    <property type="project" value="UniProtKB-KW"/>
</dbReference>
<evidence type="ECO:0000256" key="1">
    <source>
        <dbReference type="ARBA" id="ARBA00012647"/>
    </source>
</evidence>
<comment type="caution">
    <text evidence="4">The sequence shown here is derived from an EMBL/GenBank/DDBJ whole genome shotgun (WGS) entry which is preliminary data.</text>
</comment>
<name>A0A9W9YU50_9CNID</name>
<feature type="binding site" evidence="3">
    <location>
        <position position="46"/>
    </location>
    <ligand>
        <name>Mg(2+)</name>
        <dbReference type="ChEBI" id="CHEBI:18420"/>
    </ligand>
</feature>
<accession>A0A9W9YU50</accession>